<proteinExistence type="predicted"/>
<name>A0ABW9MFD2_9FIRM</name>
<protein>
    <submittedName>
        <fullName evidence="3">DUF4097 domain-containing protein</fullName>
    </submittedName>
</protein>
<dbReference type="EMBL" id="JBGMEF010000046">
    <property type="protein sequence ID" value="MFO3668022.1"/>
    <property type="molecule type" value="Genomic_DNA"/>
</dbReference>
<gene>
    <name evidence="3" type="ORF">ACCQ42_09680</name>
</gene>
<evidence type="ECO:0000313" key="4">
    <source>
        <dbReference type="Proteomes" id="UP001637994"/>
    </source>
</evidence>
<evidence type="ECO:0000313" key="3">
    <source>
        <dbReference type="EMBL" id="MFO3668022.1"/>
    </source>
</evidence>
<dbReference type="InterPro" id="IPR025164">
    <property type="entry name" value="Toastrack_DUF4097"/>
</dbReference>
<reference evidence="3 4" key="1">
    <citation type="journal article" date="2025" name="Anaerobe">
        <title>Description of Anaerococcus kampingiae sp. nov., Anaerococcus groningensis sp. nov., Anaerococcus martiniensis sp. nov., and Anaerococcus cruorum sp. nov., isolated from human clinical specimens.</title>
        <authorList>
            <person name="Boiten K.E."/>
            <person name="Meijer J."/>
            <person name="van Wezel E.M."/>
            <person name="Veloo A.C.M."/>
        </authorList>
    </citation>
    <scope>NUCLEOTIDE SEQUENCE [LARGE SCALE GENOMIC DNA]</scope>
    <source>
        <strain evidence="3 4">ENR0874</strain>
    </source>
</reference>
<dbReference type="RefSeq" id="WP_410036020.1">
    <property type="nucleotide sequence ID" value="NZ_JBGMEF010000046.1"/>
</dbReference>
<dbReference type="PANTHER" id="PTHR34094">
    <property type="match status" value="1"/>
</dbReference>
<dbReference type="Proteomes" id="UP001637994">
    <property type="component" value="Unassembled WGS sequence"/>
</dbReference>
<comment type="caution">
    <text evidence="3">The sequence shown here is derived from an EMBL/GenBank/DDBJ whole genome shotgun (WGS) entry which is preliminary data.</text>
</comment>
<sequence>MTEEKQMILNMLKDGKITVEEASDLLAAIGDKKKSDNDLGGKITSAVDNIIKKATETLSNIDLDNMIDLNNFNIKGEFNTHKDIRIDDEIDNINIDLVNGDIIVEKADDPGIILSYDIYSKKPNLDDYLDVEIKDGKLSISQNEAYKNVQASVNLKLALGKALYENLNIDSVNGKVEVADVDFDNLNIDTVNAKINLINIKAAIDIDNVNGKIDIKNTLGKLSIDNVNGAIYLANLRGELAEVDTVNGNVRVDGLESDKFSADSNQGSIRVYNIKNTKEIDLDTRNGAVVVDTTDYPGEIRAFVESPATNVTEKFENKIKTSTGYEISTTNDEADLEIKASTGFGRVSIR</sequence>
<organism evidence="3 4">
    <name type="scientific">Anaerococcus kampingae</name>
    <dbReference type="NCBI Taxonomy" id="3115614"/>
    <lineage>
        <taxon>Bacteria</taxon>
        <taxon>Bacillati</taxon>
        <taxon>Bacillota</taxon>
        <taxon>Tissierellia</taxon>
        <taxon>Tissierellales</taxon>
        <taxon>Peptoniphilaceae</taxon>
        <taxon>Anaerococcus</taxon>
    </lineage>
</organism>
<dbReference type="InterPro" id="IPR053959">
    <property type="entry name" value="YvlB/LiaX_N"/>
</dbReference>
<dbReference type="PANTHER" id="PTHR34094:SF1">
    <property type="entry name" value="PROTEIN FAM185A"/>
    <property type="match status" value="1"/>
</dbReference>
<feature type="domain" description="YvlB/LiaX N-terminal" evidence="2">
    <location>
        <begin position="3"/>
        <end position="34"/>
    </location>
</feature>
<keyword evidence="4" id="KW-1185">Reference proteome</keyword>
<evidence type="ECO:0000259" key="2">
    <source>
        <dbReference type="Pfam" id="PF22746"/>
    </source>
</evidence>
<dbReference type="Pfam" id="PF13349">
    <property type="entry name" value="DUF4097"/>
    <property type="match status" value="1"/>
</dbReference>
<dbReference type="Pfam" id="PF22746">
    <property type="entry name" value="SHOCT-like_DUF2089-C"/>
    <property type="match status" value="1"/>
</dbReference>
<evidence type="ECO:0000259" key="1">
    <source>
        <dbReference type="Pfam" id="PF13349"/>
    </source>
</evidence>
<accession>A0ABW9MFD2</accession>
<feature type="domain" description="DUF4097" evidence="1">
    <location>
        <begin position="90"/>
        <end position="349"/>
    </location>
</feature>